<gene>
    <name evidence="1" type="ORF">LK09_05210</name>
</gene>
<evidence type="ECO:0008006" key="3">
    <source>
        <dbReference type="Google" id="ProtNLM"/>
    </source>
</evidence>
<dbReference type="AlphaFoldDB" id="A0A0B2A9H8"/>
<organism evidence="1 2">
    <name type="scientific">Microbacterium mangrovi</name>
    <dbReference type="NCBI Taxonomy" id="1348253"/>
    <lineage>
        <taxon>Bacteria</taxon>
        <taxon>Bacillati</taxon>
        <taxon>Actinomycetota</taxon>
        <taxon>Actinomycetes</taxon>
        <taxon>Micrococcales</taxon>
        <taxon>Microbacteriaceae</taxon>
        <taxon>Microbacterium</taxon>
    </lineage>
</organism>
<evidence type="ECO:0000313" key="1">
    <source>
        <dbReference type="EMBL" id="KHK98403.1"/>
    </source>
</evidence>
<keyword evidence="2" id="KW-1185">Reference proteome</keyword>
<reference evidence="1 2" key="1">
    <citation type="submission" date="2014-11" db="EMBL/GenBank/DDBJ databases">
        <title>Genome sequence of Microbacterium mangrovi MUSC 115(T).</title>
        <authorList>
            <person name="Lee L.-H."/>
        </authorList>
    </citation>
    <scope>NUCLEOTIDE SEQUENCE [LARGE SCALE GENOMIC DNA]</scope>
    <source>
        <strain evidence="1 2">MUSC 115</strain>
    </source>
</reference>
<dbReference type="OrthoDB" id="5121327at2"/>
<name>A0A0B2A9H8_9MICO</name>
<dbReference type="Proteomes" id="UP000031030">
    <property type="component" value="Unassembled WGS sequence"/>
</dbReference>
<sequence>MQKLVWFVVGVAAGFVAAHFVDRDPRGHVALATLDARMNEFADRVGDAYRTQQDRLSASEPSAASAD</sequence>
<dbReference type="STRING" id="1348253.LK09_05210"/>
<accession>A0A0B2A9H8</accession>
<proteinExistence type="predicted"/>
<comment type="caution">
    <text evidence="1">The sequence shown here is derived from an EMBL/GenBank/DDBJ whole genome shotgun (WGS) entry which is preliminary data.</text>
</comment>
<dbReference type="EMBL" id="JTDK01000006">
    <property type="protein sequence ID" value="KHK98403.1"/>
    <property type="molecule type" value="Genomic_DNA"/>
</dbReference>
<protein>
    <recommendedName>
        <fullName evidence="3">ATPase</fullName>
    </recommendedName>
</protein>
<dbReference type="RefSeq" id="WP_039396846.1">
    <property type="nucleotide sequence ID" value="NZ_JTDK01000006.1"/>
</dbReference>
<evidence type="ECO:0000313" key="2">
    <source>
        <dbReference type="Proteomes" id="UP000031030"/>
    </source>
</evidence>